<evidence type="ECO:0000259" key="4">
    <source>
        <dbReference type="PROSITE" id="PS50871"/>
    </source>
</evidence>
<keyword evidence="2" id="KW-0964">Secreted</keyword>
<evidence type="ECO:0000256" key="2">
    <source>
        <dbReference type="ARBA" id="ARBA00022525"/>
    </source>
</evidence>
<dbReference type="GO" id="GO:0005576">
    <property type="term" value="C:extracellular region"/>
    <property type="evidence" value="ECO:0007669"/>
    <property type="project" value="UniProtKB-SubCell"/>
</dbReference>
<dbReference type="PROSITE" id="PS50871">
    <property type="entry name" value="C1Q"/>
    <property type="match status" value="1"/>
</dbReference>
<reference evidence="5" key="4">
    <citation type="submission" date="2025-08" db="UniProtKB">
        <authorList>
            <consortium name="Ensembl"/>
        </authorList>
    </citation>
    <scope>IDENTIFICATION</scope>
</reference>
<dbReference type="Pfam" id="PF00386">
    <property type="entry name" value="C1q"/>
    <property type="match status" value="1"/>
</dbReference>
<dbReference type="SMART" id="SM00110">
    <property type="entry name" value="C1Q"/>
    <property type="match status" value="1"/>
</dbReference>
<feature type="domain" description="C1q" evidence="4">
    <location>
        <begin position="45"/>
        <end position="189"/>
    </location>
</feature>
<dbReference type="OMA" id="LAMPTIH"/>
<evidence type="ECO:0000313" key="6">
    <source>
        <dbReference type="Proteomes" id="UP000314983"/>
    </source>
</evidence>
<dbReference type="PRINTS" id="PR00007">
    <property type="entry name" value="COMPLEMNTC1Q"/>
</dbReference>
<organism evidence="5 6">
    <name type="scientific">Electrophorus electricus</name>
    <name type="common">Electric eel</name>
    <name type="synonym">Gymnotus electricus</name>
    <dbReference type="NCBI Taxonomy" id="8005"/>
    <lineage>
        <taxon>Eukaryota</taxon>
        <taxon>Metazoa</taxon>
        <taxon>Chordata</taxon>
        <taxon>Craniata</taxon>
        <taxon>Vertebrata</taxon>
        <taxon>Euteleostomi</taxon>
        <taxon>Actinopterygii</taxon>
        <taxon>Neopterygii</taxon>
        <taxon>Teleostei</taxon>
        <taxon>Ostariophysi</taxon>
        <taxon>Gymnotiformes</taxon>
        <taxon>Gymnotoidei</taxon>
        <taxon>Gymnotidae</taxon>
        <taxon>Electrophorus</taxon>
    </lineage>
</organism>
<gene>
    <name evidence="5" type="primary">LOC113584155</name>
</gene>
<sequence length="189" mass="21084">MWSTQAEDILTPSVDIIGELRKIKIIEDKMKKMESEIKDLKFSNTEQPKVAFSATLADTDFFAVMGPYQKDTTLVFENVLTNIGNAYDSQTGIFTAPKRGVYYFSYVTLCPKSMRQGTSVSLLKNGVPVVSASAQFDIPKLEIDQSSGNSASLLLEKGDLVYLQLSSDRIIYTDVHKRDSFSGHLLFTM</sequence>
<dbReference type="PANTHER" id="PTHR22923">
    <property type="entry name" value="CEREBELLIN-RELATED"/>
    <property type="match status" value="1"/>
</dbReference>
<dbReference type="GeneTree" id="ENSGT00950000183116"/>
<reference evidence="6" key="1">
    <citation type="journal article" date="2014" name="Science">
        <title>Nonhuman genetics. Genomic basis for the convergent evolution of electric organs.</title>
        <authorList>
            <person name="Gallant J.R."/>
            <person name="Traeger L.L."/>
            <person name="Volkening J.D."/>
            <person name="Moffett H."/>
            <person name="Chen P.H."/>
            <person name="Novina C.D."/>
            <person name="Phillips G.N.Jr."/>
            <person name="Anand R."/>
            <person name="Wells G.B."/>
            <person name="Pinch M."/>
            <person name="Guth R."/>
            <person name="Unguez G.A."/>
            <person name="Albert J.S."/>
            <person name="Zakon H.H."/>
            <person name="Samanta M.P."/>
            <person name="Sussman M.R."/>
        </authorList>
    </citation>
    <scope>NUCLEOTIDE SEQUENCE [LARGE SCALE GENOMIC DNA]</scope>
</reference>
<proteinExistence type="predicted"/>
<dbReference type="InterPro" id="IPR050822">
    <property type="entry name" value="Cerebellin_Synaptic_Org"/>
</dbReference>
<comment type="subcellular location">
    <subcellularLocation>
        <location evidence="1">Secreted</location>
    </subcellularLocation>
</comment>
<name>A0A4W4FPN5_ELEEL</name>
<dbReference type="GeneID" id="113584155"/>
<evidence type="ECO:0000256" key="3">
    <source>
        <dbReference type="ARBA" id="ARBA00022729"/>
    </source>
</evidence>
<evidence type="ECO:0000313" key="5">
    <source>
        <dbReference type="Ensembl" id="ENSEEEP00000026886.1"/>
    </source>
</evidence>
<reference evidence="6" key="2">
    <citation type="journal article" date="2017" name="Sci. Adv.">
        <title>A tail of two voltages: Proteomic comparison of the three electric organs of the electric eel.</title>
        <authorList>
            <person name="Traeger L.L."/>
            <person name="Sabat G."/>
            <person name="Barrett-Wilt G.A."/>
            <person name="Wells G.B."/>
            <person name="Sussman M.R."/>
        </authorList>
    </citation>
    <scope>NUCLEOTIDE SEQUENCE [LARGE SCALE GENOMIC DNA]</scope>
</reference>
<reference evidence="5" key="3">
    <citation type="submission" date="2020-05" db="EMBL/GenBank/DDBJ databases">
        <title>Electrophorus electricus (electric eel) genome, fEleEle1, primary haplotype.</title>
        <authorList>
            <person name="Myers G."/>
            <person name="Meyer A."/>
            <person name="Fedrigo O."/>
            <person name="Formenti G."/>
            <person name="Rhie A."/>
            <person name="Tracey A."/>
            <person name="Sims Y."/>
            <person name="Jarvis E.D."/>
        </authorList>
    </citation>
    <scope>NUCLEOTIDE SEQUENCE [LARGE SCALE GENOMIC DNA]</scope>
</reference>
<dbReference type="AlphaFoldDB" id="A0A4W4FPN5"/>
<keyword evidence="6" id="KW-1185">Reference proteome</keyword>
<dbReference type="RefSeq" id="XP_035392232.1">
    <property type="nucleotide sequence ID" value="XM_035536339.1"/>
</dbReference>
<dbReference type="Gene3D" id="2.60.120.40">
    <property type="match status" value="1"/>
</dbReference>
<dbReference type="Proteomes" id="UP000314983">
    <property type="component" value="Chromosome 18"/>
</dbReference>
<dbReference type="SUPFAM" id="SSF49842">
    <property type="entry name" value="TNF-like"/>
    <property type="match status" value="1"/>
</dbReference>
<keyword evidence="3" id="KW-0732">Signal</keyword>
<evidence type="ECO:0000256" key="1">
    <source>
        <dbReference type="ARBA" id="ARBA00004613"/>
    </source>
</evidence>
<dbReference type="Ensembl" id="ENSEEET00000027195.2">
    <property type="protein sequence ID" value="ENSEEEP00000026886.1"/>
    <property type="gene ID" value="ENSEEEG00000012981.2"/>
</dbReference>
<accession>A0A4W4FPN5</accession>
<dbReference type="InterPro" id="IPR001073">
    <property type="entry name" value="C1q_dom"/>
</dbReference>
<protein>
    <recommendedName>
        <fullName evidence="4">C1q domain-containing protein</fullName>
    </recommendedName>
</protein>
<dbReference type="PANTHER" id="PTHR22923:SF102">
    <property type="entry name" value="CEREBELLIN 13-RELATED"/>
    <property type="match status" value="1"/>
</dbReference>
<reference evidence="5" key="5">
    <citation type="submission" date="2025-09" db="UniProtKB">
        <authorList>
            <consortium name="Ensembl"/>
        </authorList>
    </citation>
    <scope>IDENTIFICATION</scope>
</reference>
<dbReference type="InterPro" id="IPR008983">
    <property type="entry name" value="Tumour_necrosis_fac-like_dom"/>
</dbReference>